<dbReference type="Proteomes" id="UP000217895">
    <property type="component" value="Chromosome"/>
</dbReference>
<dbReference type="Pfam" id="PF00226">
    <property type="entry name" value="DnaJ"/>
    <property type="match status" value="1"/>
</dbReference>
<keyword evidence="4" id="KW-1185">Reference proteome</keyword>
<dbReference type="Gene3D" id="1.10.287.110">
    <property type="entry name" value="DnaJ domain"/>
    <property type="match status" value="1"/>
</dbReference>
<reference evidence="3 4" key="1">
    <citation type="submission" date="2017-06" db="EMBL/GenBank/DDBJ databases">
        <title>Genome sequencing of cyanobaciteial culture collection at National Institute for Environmental Studies (NIES).</title>
        <authorList>
            <person name="Hirose Y."/>
            <person name="Shimura Y."/>
            <person name="Fujisawa T."/>
            <person name="Nakamura Y."/>
            <person name="Kawachi M."/>
        </authorList>
    </citation>
    <scope>NUCLEOTIDE SEQUENCE [LARGE SCALE GENOMIC DNA]</scope>
    <source>
        <strain evidence="3 4">NIES-2135</strain>
    </source>
</reference>
<protein>
    <submittedName>
        <fullName evidence="3">Heat shock protein DnaJ-like protein</fullName>
    </submittedName>
</protein>
<dbReference type="InterPro" id="IPR036869">
    <property type="entry name" value="J_dom_sf"/>
</dbReference>
<dbReference type="InterPro" id="IPR001623">
    <property type="entry name" value="DnaJ_domain"/>
</dbReference>
<dbReference type="SUPFAM" id="SSF46565">
    <property type="entry name" value="Chaperone J-domain"/>
    <property type="match status" value="1"/>
</dbReference>
<feature type="region of interest" description="Disordered" evidence="1">
    <location>
        <begin position="84"/>
        <end position="103"/>
    </location>
</feature>
<dbReference type="PANTHER" id="PTHR44825">
    <property type="match status" value="1"/>
</dbReference>
<dbReference type="AlphaFoldDB" id="A0A1Z4JNQ3"/>
<dbReference type="PANTHER" id="PTHR44825:SF1">
    <property type="entry name" value="DNAJ HOMOLOG SUBFAMILY C MEMBER 4"/>
    <property type="match status" value="1"/>
</dbReference>
<accession>A0A1Z4JNQ3</accession>
<proteinExistence type="predicted"/>
<organism evidence="3 4">
    <name type="scientific">Leptolyngbya boryana NIES-2135</name>
    <dbReference type="NCBI Taxonomy" id="1973484"/>
    <lineage>
        <taxon>Bacteria</taxon>
        <taxon>Bacillati</taxon>
        <taxon>Cyanobacteriota</taxon>
        <taxon>Cyanophyceae</taxon>
        <taxon>Leptolyngbyales</taxon>
        <taxon>Leptolyngbyaceae</taxon>
        <taxon>Leptolyngbya group</taxon>
        <taxon>Leptolyngbya</taxon>
    </lineage>
</organism>
<dbReference type="InterPro" id="IPR052763">
    <property type="entry name" value="DnaJ_C4"/>
</dbReference>
<keyword evidence="3" id="KW-0346">Stress response</keyword>
<gene>
    <name evidence="3" type="ORF">NIES2135_52550</name>
</gene>
<dbReference type="SMART" id="SM00271">
    <property type="entry name" value="DnaJ"/>
    <property type="match status" value="1"/>
</dbReference>
<dbReference type="PRINTS" id="PR00625">
    <property type="entry name" value="JDOMAIN"/>
</dbReference>
<evidence type="ECO:0000313" key="4">
    <source>
        <dbReference type="Proteomes" id="UP000217895"/>
    </source>
</evidence>
<evidence type="ECO:0000256" key="1">
    <source>
        <dbReference type="SAM" id="MobiDB-lite"/>
    </source>
</evidence>
<dbReference type="EMBL" id="AP018203">
    <property type="protein sequence ID" value="BAY58382.1"/>
    <property type="molecule type" value="Genomic_DNA"/>
</dbReference>
<dbReference type="CDD" id="cd06257">
    <property type="entry name" value="DnaJ"/>
    <property type="match status" value="1"/>
</dbReference>
<feature type="domain" description="J" evidence="2">
    <location>
        <begin position="6"/>
        <end position="70"/>
    </location>
</feature>
<evidence type="ECO:0000259" key="2">
    <source>
        <dbReference type="PROSITE" id="PS50076"/>
    </source>
</evidence>
<dbReference type="PROSITE" id="PS50076">
    <property type="entry name" value="DNAJ_2"/>
    <property type="match status" value="1"/>
</dbReference>
<name>A0A1Z4JNQ3_LEPBY</name>
<evidence type="ECO:0000313" key="3">
    <source>
        <dbReference type="EMBL" id="BAY58382.1"/>
    </source>
</evidence>
<sequence>MAITLTHYQVLDLQPTATQAEIKQAYRRLAKEFHPDTNRVSSSHEKISRINAAYEVLGDPQRRRSYDQQLQYAEVGYSEAGVRSRKERTEAAQAHYRKQRQAEQHEDNQLKLWLKAHTSINRVLNQIIRPLKSQINELAADPFDDELMENFQTYLEECQELLGKAQKTFQSTPNPPNAAAAAANLYYCLNQLSDGIDELFYFTNNYDDHHLRNGRELFRIAEGLRREAQAAVREIPR</sequence>